<evidence type="ECO:0000313" key="11">
    <source>
        <dbReference type="Proteomes" id="UP000198640"/>
    </source>
</evidence>
<dbReference type="InterPro" id="IPR005537">
    <property type="entry name" value="RAMP_III_fam"/>
</dbReference>
<keyword evidence="6" id="KW-0694">RNA-binding</keyword>
<dbReference type="GO" id="GO:0051607">
    <property type="term" value="P:defense response to virus"/>
    <property type="evidence" value="ECO:0007669"/>
    <property type="project" value="UniProtKB-KW"/>
</dbReference>
<evidence type="ECO:0000256" key="7">
    <source>
        <dbReference type="ARBA" id="ARBA00023118"/>
    </source>
</evidence>
<protein>
    <recommendedName>
        <fullName evidence="2">CRISPR system Cms endoribonuclease Csm3</fullName>
    </recommendedName>
    <alternativeName>
        <fullName evidence="8">CRISPR type III A-associated RAMP protein Csm3</fullName>
    </alternativeName>
</protein>
<name>A0A1H3G7P9_9PROT</name>
<keyword evidence="3" id="KW-0540">Nuclease</keyword>
<evidence type="ECO:0000256" key="4">
    <source>
        <dbReference type="ARBA" id="ARBA00022759"/>
    </source>
</evidence>
<organism evidence="10 11">
    <name type="scientific">Nitrosomonas halophila</name>
    <dbReference type="NCBI Taxonomy" id="44576"/>
    <lineage>
        <taxon>Bacteria</taxon>
        <taxon>Pseudomonadati</taxon>
        <taxon>Pseudomonadota</taxon>
        <taxon>Betaproteobacteria</taxon>
        <taxon>Nitrosomonadales</taxon>
        <taxon>Nitrosomonadaceae</taxon>
        <taxon>Nitrosomonas</taxon>
    </lineage>
</organism>
<evidence type="ECO:0000256" key="1">
    <source>
        <dbReference type="ARBA" id="ARBA00006342"/>
    </source>
</evidence>
<dbReference type="Pfam" id="PF03787">
    <property type="entry name" value="RAMPs"/>
    <property type="match status" value="1"/>
</dbReference>
<dbReference type="PANTHER" id="PTHR35579:SF3">
    <property type="entry name" value="CRISPR SYSTEM CMS ENDORIBONUCLEASE CSM3"/>
    <property type="match status" value="1"/>
</dbReference>
<gene>
    <name evidence="10" type="ORF">SAMN05421881_101423</name>
</gene>
<keyword evidence="4" id="KW-0255">Endonuclease</keyword>
<keyword evidence="5" id="KW-0378">Hydrolase</keyword>
<dbReference type="Proteomes" id="UP000198640">
    <property type="component" value="Unassembled WGS sequence"/>
</dbReference>
<evidence type="ECO:0000256" key="2">
    <source>
        <dbReference type="ARBA" id="ARBA00022150"/>
    </source>
</evidence>
<evidence type="ECO:0000313" key="10">
    <source>
        <dbReference type="EMBL" id="SDX98514.1"/>
    </source>
</evidence>
<dbReference type="AlphaFoldDB" id="A0A1H3G7P9"/>
<dbReference type="EMBL" id="FNOY01000014">
    <property type="protein sequence ID" value="SDX98514.1"/>
    <property type="molecule type" value="Genomic_DNA"/>
</dbReference>
<reference evidence="10 11" key="1">
    <citation type="submission" date="2016-10" db="EMBL/GenBank/DDBJ databases">
        <authorList>
            <person name="de Groot N.N."/>
        </authorList>
    </citation>
    <scope>NUCLEOTIDE SEQUENCE [LARGE SCALE GENOMIC DNA]</scope>
    <source>
        <strain evidence="10 11">Nm1</strain>
    </source>
</reference>
<dbReference type="GO" id="GO:0016787">
    <property type="term" value="F:hydrolase activity"/>
    <property type="evidence" value="ECO:0007669"/>
    <property type="project" value="UniProtKB-KW"/>
</dbReference>
<feature type="domain" description="CRISPR type III-associated protein" evidence="9">
    <location>
        <begin position="13"/>
        <end position="215"/>
    </location>
</feature>
<proteinExistence type="inferred from homology"/>
<dbReference type="PANTHER" id="PTHR35579">
    <property type="entry name" value="CRISPR SYSTEM CMS ENDORIBONUCLEASE CSM3"/>
    <property type="match status" value="1"/>
</dbReference>
<comment type="similarity">
    <text evidence="1">Belongs to the CRISPR-associated Csm3 family.</text>
</comment>
<evidence type="ECO:0000256" key="5">
    <source>
        <dbReference type="ARBA" id="ARBA00022801"/>
    </source>
</evidence>
<accession>A0A1H3G7P9</accession>
<dbReference type="STRING" id="44576.SAMN05421881_101423"/>
<dbReference type="GO" id="GO:0004519">
    <property type="term" value="F:endonuclease activity"/>
    <property type="evidence" value="ECO:0007669"/>
    <property type="project" value="UniProtKB-KW"/>
</dbReference>
<dbReference type="RefSeq" id="WP_090412879.1">
    <property type="nucleotide sequence ID" value="NZ_FNOY01000014.1"/>
</dbReference>
<evidence type="ECO:0000256" key="8">
    <source>
        <dbReference type="ARBA" id="ARBA00033183"/>
    </source>
</evidence>
<evidence type="ECO:0000256" key="3">
    <source>
        <dbReference type="ARBA" id="ARBA00022722"/>
    </source>
</evidence>
<dbReference type="InterPro" id="IPR013412">
    <property type="entry name" value="CRISPR-assoc_RAMP_Csm3"/>
</dbReference>
<dbReference type="GO" id="GO:0003723">
    <property type="term" value="F:RNA binding"/>
    <property type="evidence" value="ECO:0007669"/>
    <property type="project" value="UniProtKB-KW"/>
</dbReference>
<keyword evidence="7" id="KW-0051">Antiviral defense</keyword>
<evidence type="ECO:0000259" key="9">
    <source>
        <dbReference type="Pfam" id="PF03787"/>
    </source>
</evidence>
<sequence length="244" mass="26506">MQLTQIQQITGTIILKTGLHIGGGSEMRIGGIDNPVIKDPVSGLPYIPGSSLKGKMRSLLEWQLGLVGVAQGKPLSFQHLKDLKPDETLQARDLLKLFGGAPGGETEAIANEIGPSRLAFWDCPLNSQWQQDELGEHAKATEAKTENSIDRIKGVAANGAIRQTERVVASAQFDFRLSLKVHDDEDLLDMVLIGLKLLELDSLGGSGSRGYGKIKFLDMQMTGNDSLQMRFDQIQPFSNMHGAA</sequence>
<evidence type="ECO:0000256" key="6">
    <source>
        <dbReference type="ARBA" id="ARBA00022884"/>
    </source>
</evidence>
<dbReference type="OrthoDB" id="9789361at2"/>
<dbReference type="InterPro" id="IPR052216">
    <property type="entry name" value="CRISPR_Csm3_endoribonuclease"/>
</dbReference>
<keyword evidence="11" id="KW-1185">Reference proteome</keyword>
<dbReference type="NCBIfam" id="TIGR02582">
    <property type="entry name" value="cas7_TM1809"/>
    <property type="match status" value="1"/>
</dbReference>